<keyword evidence="1" id="KW-0472">Membrane</keyword>
<keyword evidence="3" id="KW-1185">Reference proteome</keyword>
<evidence type="ECO:0000313" key="3">
    <source>
        <dbReference type="Proteomes" id="UP001419084"/>
    </source>
</evidence>
<accession>A0ABQ5M3H9</accession>
<feature type="transmembrane region" description="Helical" evidence="1">
    <location>
        <begin position="317"/>
        <end position="338"/>
    </location>
</feature>
<feature type="transmembrane region" description="Helical" evidence="1">
    <location>
        <begin position="6"/>
        <end position="24"/>
    </location>
</feature>
<feature type="transmembrane region" description="Helical" evidence="1">
    <location>
        <begin position="168"/>
        <end position="186"/>
    </location>
</feature>
<dbReference type="EMBL" id="BRPJ01000026">
    <property type="protein sequence ID" value="GLB29492.1"/>
    <property type="molecule type" value="Genomic_DNA"/>
</dbReference>
<keyword evidence="1" id="KW-0812">Transmembrane</keyword>
<comment type="caution">
    <text evidence="2">The sequence shown here is derived from an EMBL/GenBank/DDBJ whole genome shotgun (WGS) entry which is preliminary data.</text>
</comment>
<proteinExistence type="predicted"/>
<gene>
    <name evidence="2" type="ORF">LAD12857_14150</name>
</gene>
<sequence>MNTIIAVIGSSAFGAVITFLFTWFTNRKSNSLNYITDERRKWRDKIREIIIGIESVKYAGKGNKSINKYLIQLEVNINPYGKNDRKDYIRDGHIWDKIKKLSESKTEIEFENNKNTLLEYLVLMLKKDWERSKNEVRGYSYIIANIGVMSVYIVYSFIYYFYILKLNTVPPTIIFIILNSIYFFYLKYYLVDEIENNSNNNKRMPIKLMIKKERKIRSIVIRGTLILTLFVLSVNIYIGEYYIPSAVKNNMAYCIENGNIYLYSNLDSNLVSGLEENLQALISDKVVLVSGKYDLPGIPQRDFRYDEFIIKAIESSILVWNMILIVLAVALPMICMTFSRKQKAEVGRYTIEIDNINTLIEFKQENIIKQLNNFMSRIDFTNKDYKKTNPIYLGIVYSLLNDIKVYLDNEIIKNDMLYGTIEEFDAMVLFKENLAKIKLIMKQIRQINKTLFNKKRNKIYNNVKQSIADLQLTIVK</sequence>
<reference evidence="2 3" key="1">
    <citation type="journal article" date="2024" name="Int. J. Syst. Evol. Microbiol.">
        <title>Lacrimispora brassicae sp. nov. isolated from fermented cabbage, and proposal of Clostridium indicum Gundawar et al. 2019 and Clostridium methoxybenzovorans Mechichi et al. 1999 as heterotypic synonyms of Lacrimispora amygdalina (Parshina et al. 2003) Haas and Blanchard 2020 and Lacrimispora indolis (McClung and McCoy 1957) Haas and Blanchard 2020, respectively.</title>
        <authorList>
            <person name="Kobayashi H."/>
            <person name="Tanizawa Y."/>
            <person name="Sakamoto M."/>
            <person name="Ohkuma M."/>
            <person name="Tohno M."/>
        </authorList>
    </citation>
    <scope>NUCLEOTIDE SEQUENCE [LARGE SCALE GENOMIC DNA]</scope>
    <source>
        <strain evidence="2 3">DSM 12857</strain>
    </source>
</reference>
<evidence type="ECO:0008006" key="4">
    <source>
        <dbReference type="Google" id="ProtNLM"/>
    </source>
</evidence>
<organism evidence="2 3">
    <name type="scientific">Lacrimispora amygdalina</name>
    <dbReference type="NCBI Taxonomy" id="253257"/>
    <lineage>
        <taxon>Bacteria</taxon>
        <taxon>Bacillati</taxon>
        <taxon>Bacillota</taxon>
        <taxon>Clostridia</taxon>
        <taxon>Lachnospirales</taxon>
        <taxon>Lachnospiraceae</taxon>
        <taxon>Lacrimispora</taxon>
    </lineage>
</organism>
<evidence type="ECO:0000256" key="1">
    <source>
        <dbReference type="SAM" id="Phobius"/>
    </source>
</evidence>
<feature type="transmembrane region" description="Helical" evidence="1">
    <location>
        <begin position="219"/>
        <end position="238"/>
    </location>
</feature>
<dbReference type="RefSeq" id="WP_288829475.1">
    <property type="nucleotide sequence ID" value="NZ_BRPJ01000026.1"/>
</dbReference>
<protein>
    <recommendedName>
        <fullName evidence="4">DUF2207 domain-containing protein</fullName>
    </recommendedName>
</protein>
<evidence type="ECO:0000313" key="2">
    <source>
        <dbReference type="EMBL" id="GLB29492.1"/>
    </source>
</evidence>
<keyword evidence="1" id="KW-1133">Transmembrane helix</keyword>
<name>A0ABQ5M3H9_9FIRM</name>
<dbReference type="Proteomes" id="UP001419084">
    <property type="component" value="Unassembled WGS sequence"/>
</dbReference>
<feature type="transmembrane region" description="Helical" evidence="1">
    <location>
        <begin position="139"/>
        <end position="162"/>
    </location>
</feature>